<sequence length="143" mass="16847">FGRYSEIFIHSLLKENKKHHQLCLQTVPLRIKVTREEVCRNTDHKAPRFTPSQSKIVYRTCLPATLANFWQHFSTLRFLSGPLTKSSRDSTTQPTNDNKWPHYYEDLFPPFLRFPTLGFGIYHSEERFSSNPEEINGSFINNR</sequence>
<keyword evidence="2" id="KW-1185">Reference proteome</keyword>
<feature type="non-terminal residue" evidence="1">
    <location>
        <position position="1"/>
    </location>
</feature>
<proteinExistence type="predicted"/>
<evidence type="ECO:0000313" key="1">
    <source>
        <dbReference type="EMBL" id="GIX85834.1"/>
    </source>
</evidence>
<dbReference type="EMBL" id="BPLR01021096">
    <property type="protein sequence ID" value="GIX85834.1"/>
    <property type="molecule type" value="Genomic_DNA"/>
</dbReference>
<evidence type="ECO:0000313" key="2">
    <source>
        <dbReference type="Proteomes" id="UP001054945"/>
    </source>
</evidence>
<comment type="caution">
    <text evidence="1">The sequence shown here is derived from an EMBL/GenBank/DDBJ whole genome shotgun (WGS) entry which is preliminary data.</text>
</comment>
<reference evidence="1 2" key="1">
    <citation type="submission" date="2021-06" db="EMBL/GenBank/DDBJ databases">
        <title>Caerostris extrusa draft genome.</title>
        <authorList>
            <person name="Kono N."/>
            <person name="Arakawa K."/>
        </authorList>
    </citation>
    <scope>NUCLEOTIDE SEQUENCE [LARGE SCALE GENOMIC DNA]</scope>
</reference>
<name>A0AAV4NN86_CAEEX</name>
<accession>A0AAV4NN86</accession>
<organism evidence="1 2">
    <name type="scientific">Caerostris extrusa</name>
    <name type="common">Bark spider</name>
    <name type="synonym">Caerostris bankana</name>
    <dbReference type="NCBI Taxonomy" id="172846"/>
    <lineage>
        <taxon>Eukaryota</taxon>
        <taxon>Metazoa</taxon>
        <taxon>Ecdysozoa</taxon>
        <taxon>Arthropoda</taxon>
        <taxon>Chelicerata</taxon>
        <taxon>Arachnida</taxon>
        <taxon>Araneae</taxon>
        <taxon>Araneomorphae</taxon>
        <taxon>Entelegynae</taxon>
        <taxon>Araneoidea</taxon>
        <taxon>Araneidae</taxon>
        <taxon>Caerostris</taxon>
    </lineage>
</organism>
<protein>
    <recommendedName>
        <fullName evidence="3">Maturase K</fullName>
    </recommendedName>
</protein>
<dbReference type="AlphaFoldDB" id="A0AAV4NN86"/>
<gene>
    <name evidence="1" type="ORF">CEXT_650651</name>
</gene>
<evidence type="ECO:0008006" key="3">
    <source>
        <dbReference type="Google" id="ProtNLM"/>
    </source>
</evidence>
<dbReference type="Proteomes" id="UP001054945">
    <property type="component" value="Unassembled WGS sequence"/>
</dbReference>